<dbReference type="AlphaFoldDB" id="A0A6N0JV99"/>
<dbReference type="Proteomes" id="UP000509782">
    <property type="component" value="Chromosome"/>
</dbReference>
<dbReference type="EMBL" id="CP054569">
    <property type="protein sequence ID" value="QKQ51173.1"/>
    <property type="molecule type" value="Genomic_DNA"/>
</dbReference>
<name>A0A6N0JV99_ACHDE</name>
<dbReference type="Pfam" id="PF13557">
    <property type="entry name" value="Phenol_MetA_deg"/>
    <property type="match status" value="1"/>
</dbReference>
<evidence type="ECO:0000313" key="1">
    <source>
        <dbReference type="EMBL" id="QKQ51173.1"/>
    </source>
</evidence>
<protein>
    <submittedName>
        <fullName evidence="1">Transporter</fullName>
    </submittedName>
</protein>
<evidence type="ECO:0000313" key="2">
    <source>
        <dbReference type="Proteomes" id="UP000509782"/>
    </source>
</evidence>
<proteinExistence type="predicted"/>
<reference evidence="1 2" key="1">
    <citation type="submission" date="2020-05" db="EMBL/GenBank/DDBJ databases">
        <title>FDA dAtabase for Regulatory Grade micrObial Sequences (FDA-ARGOS): Supporting development and validation of Infectious Disease Dx tests.</title>
        <authorList>
            <person name="Sproer C."/>
            <person name="Gronow S."/>
            <person name="Severitt S."/>
            <person name="Schroder I."/>
            <person name="Tallon L."/>
            <person name="Sadzewicz L."/>
            <person name="Zhao X."/>
            <person name="Vavikolanu K."/>
            <person name="Mehta A."/>
            <person name="Aluvathingal J."/>
            <person name="Nadendla S."/>
            <person name="Myers T."/>
            <person name="Yan Y."/>
            <person name="Sichtig H."/>
        </authorList>
    </citation>
    <scope>NUCLEOTIDE SEQUENCE [LARGE SCALE GENOMIC DNA]</scope>
    <source>
        <strain evidence="1 2">FDAARGOS_787</strain>
    </source>
</reference>
<organism evidence="1 2">
    <name type="scientific">Achromobacter denitrificans</name>
    <name type="common">Alcaligenes denitrificans</name>
    <dbReference type="NCBI Taxonomy" id="32002"/>
    <lineage>
        <taxon>Bacteria</taxon>
        <taxon>Pseudomonadati</taxon>
        <taxon>Pseudomonadota</taxon>
        <taxon>Betaproteobacteria</taxon>
        <taxon>Burkholderiales</taxon>
        <taxon>Alcaligenaceae</taxon>
        <taxon>Achromobacter</taxon>
    </lineage>
</organism>
<gene>
    <name evidence="1" type="ORF">FOC81_05360</name>
</gene>
<dbReference type="InterPro" id="IPR025737">
    <property type="entry name" value="FApF"/>
</dbReference>
<accession>A0A6N0JV99</accession>
<sequence>MDGVAGPGKLFELPLQVNHANEIKDAGGHAVSGRQRINSVSVLPHFAYIGNTRILGAYYGAEVLLPLVRLDLDIDNGPRGTRTRQGDMIVSPLLLQWEPVQLLGRPFWQRLNFVFSLPTGDYDDDASINVGSNVWVFNPHYAFTWELSNRLEFSGRVHYAWSSRNNRPSSALGADDVQPGQAFHANYSLSYALEDAWRVGLAGYYLAQTTDDRIDGRRQSGSRERVTGLGPGAMYRNGRQTFFANLYVESGARNRAEGTQLTLRYLYTF</sequence>